<feature type="domain" description="ABC transmembrane type-1" evidence="8">
    <location>
        <begin position="82"/>
        <end position="264"/>
    </location>
</feature>
<evidence type="ECO:0000256" key="6">
    <source>
        <dbReference type="ARBA" id="ARBA00023136"/>
    </source>
</evidence>
<feature type="transmembrane region" description="Helical" evidence="7">
    <location>
        <begin position="221"/>
        <end position="239"/>
    </location>
</feature>
<dbReference type="InterPro" id="IPR035906">
    <property type="entry name" value="MetI-like_sf"/>
</dbReference>
<dbReference type="InterPro" id="IPR005769">
    <property type="entry name" value="PhnE/PtxC"/>
</dbReference>
<evidence type="ECO:0000256" key="1">
    <source>
        <dbReference type="ARBA" id="ARBA00004651"/>
    </source>
</evidence>
<keyword evidence="4 7" id="KW-0812">Transmembrane</keyword>
<evidence type="ECO:0000256" key="2">
    <source>
        <dbReference type="ARBA" id="ARBA00022448"/>
    </source>
</evidence>
<accession>A0A5D5ASD6</accession>
<comment type="subcellular location">
    <subcellularLocation>
        <location evidence="1 7">Cell membrane</location>
        <topology evidence="1 7">Multi-pass membrane protein</topology>
    </subcellularLocation>
</comment>
<feature type="transmembrane region" description="Helical" evidence="7">
    <location>
        <begin position="245"/>
        <end position="267"/>
    </location>
</feature>
<dbReference type="SUPFAM" id="SSF161098">
    <property type="entry name" value="MetI-like"/>
    <property type="match status" value="1"/>
</dbReference>
<evidence type="ECO:0000256" key="4">
    <source>
        <dbReference type="ARBA" id="ARBA00022692"/>
    </source>
</evidence>
<dbReference type="AlphaFoldDB" id="A0A5D5ASD6"/>
<dbReference type="EMBL" id="VTAW01000012">
    <property type="protein sequence ID" value="TYT61981.1"/>
    <property type="molecule type" value="Genomic_DNA"/>
</dbReference>
<protein>
    <submittedName>
        <fullName evidence="9">Phosphonate ABC transporter, permease protein PhnE</fullName>
    </submittedName>
</protein>
<feature type="transmembrane region" description="Helical" evidence="7">
    <location>
        <begin position="24"/>
        <end position="44"/>
    </location>
</feature>
<gene>
    <name evidence="9" type="primary">phnE</name>
    <name evidence="9" type="ORF">FYC77_10940</name>
</gene>
<comment type="caution">
    <text evidence="9">The sequence shown here is derived from an EMBL/GenBank/DDBJ whole genome shotgun (WGS) entry which is preliminary data.</text>
</comment>
<name>A0A5D5ASD6_9EURY</name>
<keyword evidence="2 7" id="KW-0813">Transport</keyword>
<dbReference type="Pfam" id="PF00528">
    <property type="entry name" value="BPD_transp_1"/>
    <property type="match status" value="1"/>
</dbReference>
<evidence type="ECO:0000256" key="3">
    <source>
        <dbReference type="ARBA" id="ARBA00022475"/>
    </source>
</evidence>
<dbReference type="PANTHER" id="PTHR30043">
    <property type="entry name" value="PHOSPHONATES TRANSPORT SYSTEM PERMEASE PROTEIN"/>
    <property type="match status" value="1"/>
</dbReference>
<sequence length="272" mass="29189">MSKSEPSAGYPETWERPSVFYNEYVKYVVYLAIILFVLWSAWAVRPSVERVMGGIDAASILLSTMFPPDLSPIALERTYGGMVESIAMAFVATAIGVVLSLPVAVMAAENLVPRPVYYVGRAIVSVSRALHELVLAIICVVAVGLGPLAGVIALVFATPGFFAKLLAEDLEDIDEGQVDAIRASGGNSLQVLLYGVAPQVIPRMVGLIIYRWDINIRASTIVGIVGAGGIGVTLLNSFERYEYDFALTIILAIIAVVMVGEIASAIARRRVQ</sequence>
<comment type="similarity">
    <text evidence="7">Belongs to the binding-protein-dependent transport system permease family.</text>
</comment>
<dbReference type="Gene3D" id="1.10.3720.10">
    <property type="entry name" value="MetI-like"/>
    <property type="match status" value="1"/>
</dbReference>
<evidence type="ECO:0000256" key="7">
    <source>
        <dbReference type="RuleBase" id="RU363032"/>
    </source>
</evidence>
<keyword evidence="3" id="KW-1003">Cell membrane</keyword>
<dbReference type="InterPro" id="IPR000515">
    <property type="entry name" value="MetI-like"/>
</dbReference>
<keyword evidence="6 7" id="KW-0472">Membrane</keyword>
<dbReference type="PANTHER" id="PTHR30043:SF1">
    <property type="entry name" value="ABC TRANSPORT SYSTEM PERMEASE PROTEIN P69"/>
    <property type="match status" value="1"/>
</dbReference>
<proteinExistence type="inferred from homology"/>
<feature type="transmembrane region" description="Helical" evidence="7">
    <location>
        <begin position="133"/>
        <end position="157"/>
    </location>
</feature>
<keyword evidence="10" id="KW-1185">Reference proteome</keyword>
<keyword evidence="5 7" id="KW-1133">Transmembrane helix</keyword>
<feature type="transmembrane region" description="Helical" evidence="7">
    <location>
        <begin position="87"/>
        <end position="112"/>
    </location>
</feature>
<dbReference type="NCBIfam" id="TIGR01097">
    <property type="entry name" value="PhnE"/>
    <property type="match status" value="1"/>
</dbReference>
<organism evidence="9 10">
    <name type="scientific">Natrialba swarupiae</name>
    <dbReference type="NCBI Taxonomy" id="2448032"/>
    <lineage>
        <taxon>Archaea</taxon>
        <taxon>Methanobacteriati</taxon>
        <taxon>Methanobacteriota</taxon>
        <taxon>Stenosarchaea group</taxon>
        <taxon>Halobacteria</taxon>
        <taxon>Halobacteriales</taxon>
        <taxon>Natrialbaceae</taxon>
        <taxon>Natrialba</taxon>
    </lineage>
</organism>
<dbReference type="RefSeq" id="WP_149081542.1">
    <property type="nucleotide sequence ID" value="NZ_VTAW01000012.1"/>
</dbReference>
<evidence type="ECO:0000313" key="9">
    <source>
        <dbReference type="EMBL" id="TYT61981.1"/>
    </source>
</evidence>
<dbReference type="PROSITE" id="PS50928">
    <property type="entry name" value="ABC_TM1"/>
    <property type="match status" value="1"/>
</dbReference>
<evidence type="ECO:0000259" key="8">
    <source>
        <dbReference type="PROSITE" id="PS50928"/>
    </source>
</evidence>
<dbReference type="Proteomes" id="UP000324104">
    <property type="component" value="Unassembled WGS sequence"/>
</dbReference>
<evidence type="ECO:0000256" key="5">
    <source>
        <dbReference type="ARBA" id="ARBA00022989"/>
    </source>
</evidence>
<dbReference type="GO" id="GO:0015416">
    <property type="term" value="F:ABC-type phosphonate transporter activity"/>
    <property type="evidence" value="ECO:0007669"/>
    <property type="project" value="InterPro"/>
</dbReference>
<dbReference type="GO" id="GO:0005886">
    <property type="term" value="C:plasma membrane"/>
    <property type="evidence" value="ECO:0007669"/>
    <property type="project" value="UniProtKB-SubCell"/>
</dbReference>
<evidence type="ECO:0000313" key="10">
    <source>
        <dbReference type="Proteomes" id="UP000324104"/>
    </source>
</evidence>
<reference evidence="9 10" key="1">
    <citation type="submission" date="2019-08" db="EMBL/GenBank/DDBJ databases">
        <title>Archaea genome.</title>
        <authorList>
            <person name="Kajale S."/>
            <person name="Shouche Y."/>
            <person name="Deshpande N."/>
            <person name="Sharma A."/>
        </authorList>
    </citation>
    <scope>NUCLEOTIDE SEQUENCE [LARGE SCALE GENOMIC DNA]</scope>
    <source>
        <strain evidence="9 10">ESP3B_9</strain>
    </source>
</reference>